<name>A0A9N7UC32_PLEPL</name>
<dbReference type="Proteomes" id="UP001153269">
    <property type="component" value="Unassembled WGS sequence"/>
</dbReference>
<reference evidence="2" key="1">
    <citation type="submission" date="2020-03" db="EMBL/GenBank/DDBJ databases">
        <authorList>
            <person name="Weist P."/>
        </authorList>
    </citation>
    <scope>NUCLEOTIDE SEQUENCE</scope>
</reference>
<sequence length="258" mass="28010">MDVHFLIDFQVTGSQPPSRKNQGVIICPASQLCQGVDLKHDIIKKAFSCEEDENSSSRKHSSLQTINTVTEPVCGSSPVASCDVMDNPGRHEGRSPRASGANRVLEEREMREDVCDEKRKSSEDISGAELPLGSRQEETRDSGKGEVAWGAAGGVKGNTGQARGRRLSLAKRLDLFTHNWKFYSPSFFSLPPPPPIRFVTRCRFLTAARAEPGWMKCSLLNPKKAFKGAIVQRGSSGLLVSGQHGNTTNMAGTNQGPG</sequence>
<feature type="compositionally biased region" description="Polar residues" evidence="1">
    <location>
        <begin position="243"/>
        <end position="258"/>
    </location>
</feature>
<organism evidence="2 3">
    <name type="scientific">Pleuronectes platessa</name>
    <name type="common">European plaice</name>
    <dbReference type="NCBI Taxonomy" id="8262"/>
    <lineage>
        <taxon>Eukaryota</taxon>
        <taxon>Metazoa</taxon>
        <taxon>Chordata</taxon>
        <taxon>Craniata</taxon>
        <taxon>Vertebrata</taxon>
        <taxon>Euteleostomi</taxon>
        <taxon>Actinopterygii</taxon>
        <taxon>Neopterygii</taxon>
        <taxon>Teleostei</taxon>
        <taxon>Neoteleostei</taxon>
        <taxon>Acanthomorphata</taxon>
        <taxon>Carangaria</taxon>
        <taxon>Pleuronectiformes</taxon>
        <taxon>Pleuronectoidei</taxon>
        <taxon>Pleuronectidae</taxon>
        <taxon>Pleuronectes</taxon>
    </lineage>
</organism>
<feature type="region of interest" description="Disordered" evidence="1">
    <location>
        <begin position="77"/>
        <end position="141"/>
    </location>
</feature>
<keyword evidence="3" id="KW-1185">Reference proteome</keyword>
<evidence type="ECO:0000256" key="1">
    <source>
        <dbReference type="SAM" id="MobiDB-lite"/>
    </source>
</evidence>
<feature type="compositionally biased region" description="Basic and acidic residues" evidence="1">
    <location>
        <begin position="104"/>
        <end position="123"/>
    </location>
</feature>
<comment type="caution">
    <text evidence="2">The sequence shown here is derived from an EMBL/GenBank/DDBJ whole genome shotgun (WGS) entry which is preliminary data.</text>
</comment>
<dbReference type="EMBL" id="CADEAL010001112">
    <property type="protein sequence ID" value="CAB1429114.1"/>
    <property type="molecule type" value="Genomic_DNA"/>
</dbReference>
<feature type="region of interest" description="Disordered" evidence="1">
    <location>
        <begin position="238"/>
        <end position="258"/>
    </location>
</feature>
<accession>A0A9N7UC32</accession>
<dbReference type="AlphaFoldDB" id="A0A9N7UC32"/>
<evidence type="ECO:0000313" key="2">
    <source>
        <dbReference type="EMBL" id="CAB1429114.1"/>
    </source>
</evidence>
<evidence type="ECO:0000313" key="3">
    <source>
        <dbReference type="Proteomes" id="UP001153269"/>
    </source>
</evidence>
<gene>
    <name evidence="2" type="ORF">PLEPLA_LOCUS17089</name>
</gene>
<protein>
    <submittedName>
        <fullName evidence="2">Uncharacterized protein</fullName>
    </submittedName>
</protein>
<proteinExistence type="predicted"/>